<dbReference type="InterPro" id="IPR027417">
    <property type="entry name" value="P-loop_NTPase"/>
</dbReference>
<sequence length="764" mass="86090">MENHHHSFPIGDGPQFFNNAHNFTIQNPTFANNFITQNTTFGNVAPNSVFEWLGKRIMAGAEFNSSERDPPPRCHPGTRLSIVRWIRDWLQDLNRLENFLWLQGAAGVGKSAIIQTLAESESKPDRVVATLFFSALNGRNDPNQVLTTLAYQLAVQDPSYQAYVAELMSRDPRSLDKAMSEQFMKLFIEPFTQRGIGRGSTPWIVMLDGLDECRPPDARSQAETLGWERAQCEIIKLISTFASEHPSVPLLWIISSRPESHLRAFLSRADIHAAHWEVEVPIDSDEACQDVERYLRSAFENIRQQYPYHMPPASPWPCECSISMIADSALGHFAFAATVTKFIEDPNIGDPIAQLERILIFINRPYTCSVEGNPLAALDALYTSILQQINPENISLARRILGYTILAEIHFFPAYTSLFIVMCNILNIEQNRAYSALRKLYAVLNIPHPTDAGEQKLAFRHKSFVDYLHDEDRSHNFLSRETDMYVSPWLCSTRVLGQAVVPHEPTPDISKIPLCWRPIEKSAQVQLQWMVYASAAYLFGYNVGDVEEELLLDAFQSIDFSTVIGGHFTLGISYDVYACFCVPLVCLSVTTRFPSRGLVRRINLGDVDVRRIRNDRSAYYGIEASFLSGGGLTSRPVGSDYYHPEAVDVLQAYRFDPDYVAKLPNVDLQNPFSQLAMPCVPLSTLLDQLRLRQEQYPWAQATILGGSPSTSCIVFKCDRASDGRLLGIHEVRSELKSQPEGTGVMGETFILPYLDIGGEKCFDY</sequence>
<dbReference type="PANTHER" id="PTHR10039">
    <property type="entry name" value="AMELOGENIN"/>
    <property type="match status" value="1"/>
</dbReference>
<protein>
    <recommendedName>
        <fullName evidence="2">NACHT domain-containing protein</fullName>
    </recommendedName>
</protein>
<organism evidence="3 4">
    <name type="scientific">Macrolepiota fuliginosa MF-IS2</name>
    <dbReference type="NCBI Taxonomy" id="1400762"/>
    <lineage>
        <taxon>Eukaryota</taxon>
        <taxon>Fungi</taxon>
        <taxon>Dikarya</taxon>
        <taxon>Basidiomycota</taxon>
        <taxon>Agaricomycotina</taxon>
        <taxon>Agaricomycetes</taxon>
        <taxon>Agaricomycetidae</taxon>
        <taxon>Agaricales</taxon>
        <taxon>Agaricineae</taxon>
        <taxon>Agaricaceae</taxon>
        <taxon>Macrolepiota</taxon>
    </lineage>
</organism>
<comment type="caution">
    <text evidence="3">The sequence shown here is derived from an EMBL/GenBank/DDBJ whole genome shotgun (WGS) entry which is preliminary data.</text>
</comment>
<keyword evidence="4" id="KW-1185">Reference proteome</keyword>
<proteinExistence type="predicted"/>
<evidence type="ECO:0000259" key="2">
    <source>
        <dbReference type="PROSITE" id="PS50837"/>
    </source>
</evidence>
<evidence type="ECO:0000256" key="1">
    <source>
        <dbReference type="ARBA" id="ARBA00022737"/>
    </source>
</evidence>
<evidence type="ECO:0000313" key="3">
    <source>
        <dbReference type="EMBL" id="KAF9449774.1"/>
    </source>
</evidence>
<dbReference type="Proteomes" id="UP000807342">
    <property type="component" value="Unassembled WGS sequence"/>
</dbReference>
<dbReference type="PROSITE" id="PS50837">
    <property type="entry name" value="NACHT"/>
    <property type="match status" value="1"/>
</dbReference>
<dbReference type="Gene3D" id="3.40.50.300">
    <property type="entry name" value="P-loop containing nucleotide triphosphate hydrolases"/>
    <property type="match status" value="1"/>
</dbReference>
<gene>
    <name evidence="3" type="ORF">P691DRAFT_727449</name>
</gene>
<dbReference type="InterPro" id="IPR007111">
    <property type="entry name" value="NACHT_NTPase"/>
</dbReference>
<name>A0A9P5XG75_9AGAR</name>
<dbReference type="OrthoDB" id="5967843at2759"/>
<dbReference type="PANTHER" id="PTHR10039:SF14">
    <property type="entry name" value="NACHT DOMAIN-CONTAINING PROTEIN"/>
    <property type="match status" value="1"/>
</dbReference>
<accession>A0A9P5XG75</accession>
<dbReference type="AlphaFoldDB" id="A0A9P5XG75"/>
<dbReference type="InterPro" id="IPR056884">
    <property type="entry name" value="NPHP3-like_N"/>
</dbReference>
<reference evidence="3" key="1">
    <citation type="submission" date="2020-11" db="EMBL/GenBank/DDBJ databases">
        <authorList>
            <consortium name="DOE Joint Genome Institute"/>
            <person name="Ahrendt S."/>
            <person name="Riley R."/>
            <person name="Andreopoulos W."/>
            <person name="Labutti K."/>
            <person name="Pangilinan J."/>
            <person name="Ruiz-Duenas F.J."/>
            <person name="Barrasa J.M."/>
            <person name="Sanchez-Garcia M."/>
            <person name="Camarero S."/>
            <person name="Miyauchi S."/>
            <person name="Serrano A."/>
            <person name="Linde D."/>
            <person name="Babiker R."/>
            <person name="Drula E."/>
            <person name="Ayuso-Fernandez I."/>
            <person name="Pacheco R."/>
            <person name="Padilla G."/>
            <person name="Ferreira P."/>
            <person name="Barriuso J."/>
            <person name="Kellner H."/>
            <person name="Castanera R."/>
            <person name="Alfaro M."/>
            <person name="Ramirez L."/>
            <person name="Pisabarro A.G."/>
            <person name="Kuo A."/>
            <person name="Tritt A."/>
            <person name="Lipzen A."/>
            <person name="He G."/>
            <person name="Yan M."/>
            <person name="Ng V."/>
            <person name="Cullen D."/>
            <person name="Martin F."/>
            <person name="Rosso M.-N."/>
            <person name="Henrissat B."/>
            <person name="Hibbett D."/>
            <person name="Martinez A.T."/>
            <person name="Grigoriev I.V."/>
        </authorList>
    </citation>
    <scope>NUCLEOTIDE SEQUENCE</scope>
    <source>
        <strain evidence="3">MF-IS2</strain>
    </source>
</reference>
<keyword evidence="1" id="KW-0677">Repeat</keyword>
<dbReference type="SUPFAM" id="SSF52540">
    <property type="entry name" value="P-loop containing nucleoside triphosphate hydrolases"/>
    <property type="match status" value="1"/>
</dbReference>
<evidence type="ECO:0000313" key="4">
    <source>
        <dbReference type="Proteomes" id="UP000807342"/>
    </source>
</evidence>
<feature type="domain" description="NACHT" evidence="2">
    <location>
        <begin position="98"/>
        <end position="212"/>
    </location>
</feature>
<dbReference type="EMBL" id="MU151121">
    <property type="protein sequence ID" value="KAF9449774.1"/>
    <property type="molecule type" value="Genomic_DNA"/>
</dbReference>
<dbReference type="Pfam" id="PF24883">
    <property type="entry name" value="NPHP3_N"/>
    <property type="match status" value="1"/>
</dbReference>